<gene>
    <name evidence="2" type="ORF">M0R45_011000</name>
</gene>
<dbReference type="GO" id="GO:0003676">
    <property type="term" value="F:nucleic acid binding"/>
    <property type="evidence" value="ECO:0007669"/>
    <property type="project" value="InterPro"/>
</dbReference>
<proteinExistence type="predicted"/>
<accession>A0AAW1Y9Q7</accession>
<dbReference type="GO" id="GO:0004523">
    <property type="term" value="F:RNA-DNA hybrid ribonuclease activity"/>
    <property type="evidence" value="ECO:0007669"/>
    <property type="project" value="InterPro"/>
</dbReference>
<dbReference type="InterPro" id="IPR036397">
    <property type="entry name" value="RNaseH_sf"/>
</dbReference>
<dbReference type="Gene3D" id="3.30.420.10">
    <property type="entry name" value="Ribonuclease H-like superfamily/Ribonuclease H"/>
    <property type="match status" value="1"/>
</dbReference>
<protein>
    <recommendedName>
        <fullName evidence="1">RNase H type-1 domain-containing protein</fullName>
    </recommendedName>
</protein>
<dbReference type="AlphaFoldDB" id="A0AAW1Y9Q7"/>
<dbReference type="Pfam" id="PF13456">
    <property type="entry name" value="RVT_3"/>
    <property type="match status" value="1"/>
</dbReference>
<organism evidence="2 3">
    <name type="scientific">Rubus argutus</name>
    <name type="common">Southern blackberry</name>
    <dbReference type="NCBI Taxonomy" id="59490"/>
    <lineage>
        <taxon>Eukaryota</taxon>
        <taxon>Viridiplantae</taxon>
        <taxon>Streptophyta</taxon>
        <taxon>Embryophyta</taxon>
        <taxon>Tracheophyta</taxon>
        <taxon>Spermatophyta</taxon>
        <taxon>Magnoliopsida</taxon>
        <taxon>eudicotyledons</taxon>
        <taxon>Gunneridae</taxon>
        <taxon>Pentapetalae</taxon>
        <taxon>rosids</taxon>
        <taxon>fabids</taxon>
        <taxon>Rosales</taxon>
        <taxon>Rosaceae</taxon>
        <taxon>Rosoideae</taxon>
        <taxon>Rosoideae incertae sedis</taxon>
        <taxon>Rubus</taxon>
    </lineage>
</organism>
<dbReference type="PANTHER" id="PTHR47723:SF19">
    <property type="entry name" value="POLYNUCLEOTIDYL TRANSFERASE, RIBONUCLEASE H-LIKE SUPERFAMILY PROTEIN"/>
    <property type="match status" value="1"/>
</dbReference>
<name>A0AAW1Y9Q7_RUBAR</name>
<comment type="caution">
    <text evidence="2">The sequence shown here is derived from an EMBL/GenBank/DDBJ whole genome shotgun (WGS) entry which is preliminary data.</text>
</comment>
<dbReference type="InterPro" id="IPR012337">
    <property type="entry name" value="RNaseH-like_sf"/>
</dbReference>
<dbReference type="Proteomes" id="UP001457282">
    <property type="component" value="Unassembled WGS sequence"/>
</dbReference>
<reference evidence="2 3" key="1">
    <citation type="journal article" date="2023" name="G3 (Bethesda)">
        <title>A chromosome-length genome assembly and annotation of blackberry (Rubus argutus, cv. 'Hillquist').</title>
        <authorList>
            <person name="Bruna T."/>
            <person name="Aryal R."/>
            <person name="Dudchenko O."/>
            <person name="Sargent D.J."/>
            <person name="Mead D."/>
            <person name="Buti M."/>
            <person name="Cavallini A."/>
            <person name="Hytonen T."/>
            <person name="Andres J."/>
            <person name="Pham M."/>
            <person name="Weisz D."/>
            <person name="Mascagni F."/>
            <person name="Usai G."/>
            <person name="Natali L."/>
            <person name="Bassil N."/>
            <person name="Fernandez G.E."/>
            <person name="Lomsadze A."/>
            <person name="Armour M."/>
            <person name="Olukolu B."/>
            <person name="Poorten T."/>
            <person name="Britton C."/>
            <person name="Davik J."/>
            <person name="Ashrafi H."/>
            <person name="Aiden E.L."/>
            <person name="Borodovsky M."/>
            <person name="Worthington M."/>
        </authorList>
    </citation>
    <scope>NUCLEOTIDE SEQUENCE [LARGE SCALE GENOMIC DNA]</scope>
    <source>
        <strain evidence="2">PI 553951</strain>
    </source>
</reference>
<evidence type="ECO:0000313" key="3">
    <source>
        <dbReference type="Proteomes" id="UP001457282"/>
    </source>
</evidence>
<dbReference type="InterPro" id="IPR002156">
    <property type="entry name" value="RNaseH_domain"/>
</dbReference>
<feature type="domain" description="RNase H type-1" evidence="1">
    <location>
        <begin position="42"/>
        <end position="117"/>
    </location>
</feature>
<dbReference type="InterPro" id="IPR044730">
    <property type="entry name" value="RNase_H-like_dom_plant"/>
</dbReference>
<evidence type="ECO:0000259" key="1">
    <source>
        <dbReference type="Pfam" id="PF13456"/>
    </source>
</evidence>
<evidence type="ECO:0000313" key="2">
    <source>
        <dbReference type="EMBL" id="KAK9945486.1"/>
    </source>
</evidence>
<dbReference type="InterPro" id="IPR053151">
    <property type="entry name" value="RNase_H-like"/>
</dbReference>
<dbReference type="SUPFAM" id="SSF53098">
    <property type="entry name" value="Ribonuclease H-like"/>
    <property type="match status" value="1"/>
</dbReference>
<keyword evidence="3" id="KW-1185">Reference proteome</keyword>
<sequence>MEEFVKVNSDSSHSFARSILPSSTQSASVHWHKPLFPFVKINVDGAVNVAAGKQGMSVVIRQWDGVILVTGLTSNFSPRAIELYAACLGLQLARNRGYSHVIFEMDTLEVISCLSSSNDC</sequence>
<dbReference type="PANTHER" id="PTHR47723">
    <property type="entry name" value="OS05G0353850 PROTEIN"/>
    <property type="match status" value="1"/>
</dbReference>
<dbReference type="EMBL" id="JBEDUW010000002">
    <property type="protein sequence ID" value="KAK9945486.1"/>
    <property type="molecule type" value="Genomic_DNA"/>
</dbReference>
<dbReference type="CDD" id="cd06222">
    <property type="entry name" value="RNase_H_like"/>
    <property type="match status" value="1"/>
</dbReference>